<comment type="catalytic activity">
    <reaction evidence="8">
        <text>3'-dephospho-CoA + ATP = ADP + CoA + H(+)</text>
        <dbReference type="Rhea" id="RHEA:18245"/>
        <dbReference type="ChEBI" id="CHEBI:15378"/>
        <dbReference type="ChEBI" id="CHEBI:30616"/>
        <dbReference type="ChEBI" id="CHEBI:57287"/>
        <dbReference type="ChEBI" id="CHEBI:57328"/>
        <dbReference type="ChEBI" id="CHEBI:456216"/>
        <dbReference type="EC" id="2.7.1.24"/>
    </reaction>
</comment>
<dbReference type="GO" id="GO:0004140">
    <property type="term" value="F:dephospho-CoA kinase activity"/>
    <property type="evidence" value="ECO:0007669"/>
    <property type="project" value="UniProtKB-UniRule"/>
</dbReference>
<dbReference type="Pfam" id="PF01121">
    <property type="entry name" value="CoaE"/>
    <property type="match status" value="1"/>
</dbReference>
<evidence type="ECO:0000256" key="9">
    <source>
        <dbReference type="NCBIfam" id="TIGR00152"/>
    </source>
</evidence>
<dbReference type="PANTHER" id="PTHR10695">
    <property type="entry name" value="DEPHOSPHO-COA KINASE-RELATED"/>
    <property type="match status" value="1"/>
</dbReference>
<dbReference type="GO" id="GO:0015937">
    <property type="term" value="P:coenzyme A biosynthetic process"/>
    <property type="evidence" value="ECO:0007669"/>
    <property type="project" value="UniProtKB-UniRule"/>
</dbReference>
<comment type="function">
    <text evidence="8">Catalyzes the phosphorylation of the 3'-hydroxyl group of dephosphocoenzyme A to form coenzyme A.</text>
</comment>
<reference evidence="10 11" key="1">
    <citation type="submission" date="2018-08" db="EMBL/GenBank/DDBJ databases">
        <title>Genomic Encyclopedia of Archaeal and Bacterial Type Strains, Phase II (KMG-II): from individual species to whole genera.</title>
        <authorList>
            <person name="Goeker M."/>
        </authorList>
    </citation>
    <scope>NUCLEOTIDE SEQUENCE [LARGE SCALE GENOMIC DNA]</scope>
    <source>
        <strain evidence="10 11">DSM 17905</strain>
    </source>
</reference>
<dbReference type="GO" id="GO:0005524">
    <property type="term" value="F:ATP binding"/>
    <property type="evidence" value="ECO:0007669"/>
    <property type="project" value="UniProtKB-UniRule"/>
</dbReference>
<evidence type="ECO:0000256" key="8">
    <source>
        <dbReference type="HAMAP-Rule" id="MF_00376"/>
    </source>
</evidence>
<dbReference type="PROSITE" id="PS51219">
    <property type="entry name" value="DPCK"/>
    <property type="match status" value="1"/>
</dbReference>
<protein>
    <recommendedName>
        <fullName evidence="8 9">Dephospho-CoA kinase</fullName>
        <ecNumber evidence="8 9">2.7.1.24</ecNumber>
    </recommendedName>
    <alternativeName>
        <fullName evidence="8">Dephosphocoenzyme A kinase</fullName>
    </alternativeName>
</protein>
<keyword evidence="5 8" id="KW-0418">Kinase</keyword>
<dbReference type="UniPathway" id="UPA00241">
    <property type="reaction ID" value="UER00356"/>
</dbReference>
<evidence type="ECO:0000256" key="4">
    <source>
        <dbReference type="ARBA" id="ARBA00022741"/>
    </source>
</evidence>
<dbReference type="GO" id="GO:0005737">
    <property type="term" value="C:cytoplasm"/>
    <property type="evidence" value="ECO:0007669"/>
    <property type="project" value="UniProtKB-SubCell"/>
</dbReference>
<comment type="caution">
    <text evidence="10">The sequence shown here is derived from an EMBL/GenBank/DDBJ whole genome shotgun (WGS) entry which is preliminary data.</text>
</comment>
<evidence type="ECO:0000256" key="1">
    <source>
        <dbReference type="ARBA" id="ARBA00009018"/>
    </source>
</evidence>
<dbReference type="AlphaFoldDB" id="A0A3D9UD39"/>
<dbReference type="FunFam" id="3.40.50.300:FF:000518">
    <property type="entry name" value="Dephospho-CoA kinase"/>
    <property type="match status" value="1"/>
</dbReference>
<comment type="similarity">
    <text evidence="1 8">Belongs to the CoaE family.</text>
</comment>
<dbReference type="InterPro" id="IPR027417">
    <property type="entry name" value="P-loop_NTPase"/>
</dbReference>
<dbReference type="InterPro" id="IPR001977">
    <property type="entry name" value="Depp_CoAkinase"/>
</dbReference>
<evidence type="ECO:0000256" key="6">
    <source>
        <dbReference type="ARBA" id="ARBA00022840"/>
    </source>
</evidence>
<dbReference type="CDD" id="cd02022">
    <property type="entry name" value="DPCK"/>
    <property type="match status" value="1"/>
</dbReference>
<evidence type="ECO:0000256" key="2">
    <source>
        <dbReference type="ARBA" id="ARBA00022490"/>
    </source>
</evidence>
<keyword evidence="7 8" id="KW-0173">Coenzyme A biosynthesis</keyword>
<keyword evidence="3 8" id="KW-0808">Transferase</keyword>
<evidence type="ECO:0000313" key="11">
    <source>
        <dbReference type="Proteomes" id="UP000256294"/>
    </source>
</evidence>
<dbReference type="NCBIfam" id="TIGR00152">
    <property type="entry name" value="dephospho-CoA kinase"/>
    <property type="match status" value="1"/>
</dbReference>
<dbReference type="PANTHER" id="PTHR10695:SF46">
    <property type="entry name" value="BIFUNCTIONAL COENZYME A SYNTHASE-RELATED"/>
    <property type="match status" value="1"/>
</dbReference>
<dbReference type="HAMAP" id="MF_00376">
    <property type="entry name" value="Dephospho_CoA_kinase"/>
    <property type="match status" value="1"/>
</dbReference>
<keyword evidence="2 8" id="KW-0963">Cytoplasm</keyword>
<organism evidence="10 11">
    <name type="scientific">Xenorhabdus cabanillasii</name>
    <dbReference type="NCBI Taxonomy" id="351673"/>
    <lineage>
        <taxon>Bacteria</taxon>
        <taxon>Pseudomonadati</taxon>
        <taxon>Pseudomonadota</taxon>
        <taxon>Gammaproteobacteria</taxon>
        <taxon>Enterobacterales</taxon>
        <taxon>Morganellaceae</taxon>
        <taxon>Xenorhabdus</taxon>
    </lineage>
</organism>
<proteinExistence type="inferred from homology"/>
<evidence type="ECO:0000313" key="10">
    <source>
        <dbReference type="EMBL" id="REF27392.1"/>
    </source>
</evidence>
<name>A0A3D9UD39_9GAMM</name>
<accession>A0A3D9UD39</accession>
<keyword evidence="4 8" id="KW-0547">Nucleotide-binding</keyword>
<dbReference type="EC" id="2.7.1.24" evidence="8 9"/>
<comment type="pathway">
    <text evidence="8">Cofactor biosynthesis; coenzyme A biosynthesis; CoA from (R)-pantothenate: step 5/5.</text>
</comment>
<evidence type="ECO:0000256" key="3">
    <source>
        <dbReference type="ARBA" id="ARBA00022679"/>
    </source>
</evidence>
<evidence type="ECO:0000256" key="5">
    <source>
        <dbReference type="ARBA" id="ARBA00022777"/>
    </source>
</evidence>
<keyword evidence="6 8" id="KW-0067">ATP-binding</keyword>
<gene>
    <name evidence="8" type="primary">coaE</name>
    <name evidence="10" type="ORF">BDD26_2165</name>
</gene>
<comment type="subcellular location">
    <subcellularLocation>
        <location evidence="8">Cytoplasm</location>
    </subcellularLocation>
</comment>
<dbReference type="EMBL" id="QTUB01000001">
    <property type="protein sequence ID" value="REF27392.1"/>
    <property type="molecule type" value="Genomic_DNA"/>
</dbReference>
<dbReference type="Proteomes" id="UP000256294">
    <property type="component" value="Unassembled WGS sequence"/>
</dbReference>
<keyword evidence="11" id="KW-1185">Reference proteome</keyword>
<dbReference type="SUPFAM" id="SSF52540">
    <property type="entry name" value="P-loop containing nucleoside triphosphate hydrolases"/>
    <property type="match status" value="1"/>
</dbReference>
<dbReference type="Gene3D" id="3.40.50.300">
    <property type="entry name" value="P-loop containing nucleotide triphosphate hydrolases"/>
    <property type="match status" value="1"/>
</dbReference>
<evidence type="ECO:0000256" key="7">
    <source>
        <dbReference type="ARBA" id="ARBA00022993"/>
    </source>
</evidence>
<feature type="binding site" evidence="8">
    <location>
        <begin position="37"/>
        <end position="42"/>
    </location>
    <ligand>
        <name>ATP</name>
        <dbReference type="ChEBI" id="CHEBI:30616"/>
    </ligand>
</feature>
<sequence length="232" mass="26162">MFVYSPCASLELQFVYAIRNLLRDRMNYIVALTGGIGSGKTTISNVFSSLGVPLVDADIIAREVVTPGSPALQAISEHFGSDILLPDSSLNRAALRQKIFSAPEEKQWLNSFLHPLIHAETQRQLNQVSYPYVIWVVPLLIENNLTHLADRILVVDVPPEIQISRTITRDGVSREQVENILSAQASRQERLEKADDVILNDQKEQDLAVRIIGLHQKYLKQAELVRQEERNE</sequence>